<accession>A0A6V7VBB3</accession>
<feature type="compositionally biased region" description="Basic and acidic residues" evidence="1">
    <location>
        <begin position="54"/>
        <end position="74"/>
    </location>
</feature>
<proteinExistence type="predicted"/>
<name>A0A6V7VBB3_MELEN</name>
<evidence type="ECO:0000313" key="3">
    <source>
        <dbReference type="EMBL" id="CAD2171604.1"/>
    </source>
</evidence>
<feature type="compositionally biased region" description="Polar residues" evidence="1">
    <location>
        <begin position="34"/>
        <end position="43"/>
    </location>
</feature>
<dbReference type="EMBL" id="CAJEWN010000187">
    <property type="protein sequence ID" value="CAD2171604.1"/>
    <property type="molecule type" value="Genomic_DNA"/>
</dbReference>
<reference evidence="3 4" key="1">
    <citation type="submission" date="2020-08" db="EMBL/GenBank/DDBJ databases">
        <authorList>
            <person name="Koutsovoulos G."/>
            <person name="Danchin GJ E."/>
        </authorList>
    </citation>
    <scope>NUCLEOTIDE SEQUENCE [LARGE SCALE GENOMIC DNA]</scope>
</reference>
<feature type="compositionally biased region" description="Acidic residues" evidence="1">
    <location>
        <begin position="75"/>
        <end position="85"/>
    </location>
</feature>
<dbReference type="Proteomes" id="UP000580250">
    <property type="component" value="Unassembled WGS sequence"/>
</dbReference>
<feature type="signal peptide" evidence="2">
    <location>
        <begin position="1"/>
        <end position="21"/>
    </location>
</feature>
<sequence>MSAKIIIFGVFTVVFIHLSSCVKEKEVGRKTLKKQNSFPKSTYTPPPGASGHSNTEEKGKTKNENKEEKPKNKGEEDESDLEEGEFNPKYYKYTSKQKLWTG</sequence>
<feature type="chain" id="PRO_5027928172" evidence="2">
    <location>
        <begin position="22"/>
        <end position="102"/>
    </location>
</feature>
<evidence type="ECO:0000256" key="1">
    <source>
        <dbReference type="SAM" id="MobiDB-lite"/>
    </source>
</evidence>
<dbReference type="AlphaFoldDB" id="A0A6V7VBB3"/>
<gene>
    <name evidence="3" type="ORF">MENT_LOCUS23106</name>
</gene>
<evidence type="ECO:0000256" key="2">
    <source>
        <dbReference type="SAM" id="SignalP"/>
    </source>
</evidence>
<comment type="caution">
    <text evidence="3">The sequence shown here is derived from an EMBL/GenBank/DDBJ whole genome shotgun (WGS) entry which is preliminary data.</text>
</comment>
<organism evidence="3 4">
    <name type="scientific">Meloidogyne enterolobii</name>
    <name type="common">Root-knot nematode worm</name>
    <name type="synonym">Meloidogyne mayaguensis</name>
    <dbReference type="NCBI Taxonomy" id="390850"/>
    <lineage>
        <taxon>Eukaryota</taxon>
        <taxon>Metazoa</taxon>
        <taxon>Ecdysozoa</taxon>
        <taxon>Nematoda</taxon>
        <taxon>Chromadorea</taxon>
        <taxon>Rhabditida</taxon>
        <taxon>Tylenchina</taxon>
        <taxon>Tylenchomorpha</taxon>
        <taxon>Tylenchoidea</taxon>
        <taxon>Meloidogynidae</taxon>
        <taxon>Meloidogyninae</taxon>
        <taxon>Meloidogyne</taxon>
    </lineage>
</organism>
<protein>
    <submittedName>
        <fullName evidence="3">Uncharacterized protein</fullName>
    </submittedName>
</protein>
<evidence type="ECO:0000313" key="4">
    <source>
        <dbReference type="Proteomes" id="UP000580250"/>
    </source>
</evidence>
<keyword evidence="2" id="KW-0732">Signal</keyword>
<feature type="region of interest" description="Disordered" evidence="1">
    <location>
        <begin position="25"/>
        <end position="86"/>
    </location>
</feature>